<dbReference type="KEGG" id="vqi:CCZ37_17175"/>
<dbReference type="InterPro" id="IPR007685">
    <property type="entry name" value="RelA_SpoT"/>
</dbReference>
<evidence type="ECO:0000313" key="2">
    <source>
        <dbReference type="EMBL" id="ASU24202.1"/>
    </source>
</evidence>
<dbReference type="GO" id="GO:0016301">
    <property type="term" value="F:kinase activity"/>
    <property type="evidence" value="ECO:0007669"/>
    <property type="project" value="UniProtKB-KW"/>
</dbReference>
<keyword evidence="3" id="KW-1185">Reference proteome</keyword>
<dbReference type="PANTHER" id="PTHR47837:SF1">
    <property type="entry name" value="GTP PYROPHOSPHOKINASE YJBM"/>
    <property type="match status" value="1"/>
</dbReference>
<dbReference type="AlphaFoldDB" id="A0A223N2S9"/>
<dbReference type="Proteomes" id="UP000215148">
    <property type="component" value="Chromosome 2"/>
</dbReference>
<dbReference type="Pfam" id="PF04607">
    <property type="entry name" value="RelA_SpoT"/>
    <property type="match status" value="1"/>
</dbReference>
<dbReference type="InterPro" id="IPR052366">
    <property type="entry name" value="GTP_Pyrophosphokinase"/>
</dbReference>
<feature type="domain" description="RelA/SpoT" evidence="1">
    <location>
        <begin position="76"/>
        <end position="203"/>
    </location>
</feature>
<dbReference type="SMART" id="SM00954">
    <property type="entry name" value="RelA_SpoT"/>
    <property type="match status" value="1"/>
</dbReference>
<name>A0A223N2S9_9VIBR</name>
<keyword evidence="2" id="KW-0418">Kinase</keyword>
<reference evidence="2 3" key="1">
    <citation type="submission" date="2017-08" db="EMBL/GenBank/DDBJ databases">
        <title>The Vibrio qinghaiensis sp.-Q67 is a luminous bacteria isolated firstly from Qinghai lake, Qinghai province, China, which has been proved to be very sensitive to detect environmental and food pollutants. Therefore, complete genome analysis of V. qinghaiensis sp.-Q67 highlights the potential application of this strain on detection of hazards in the contaminated environments.</title>
        <authorList>
            <person name="Gong L."/>
        </authorList>
    </citation>
    <scope>NUCLEOTIDE SEQUENCE [LARGE SCALE GENOMIC DNA]</scope>
    <source>
        <strain evidence="2 3">Q67</strain>
    </source>
</reference>
<dbReference type="CDD" id="cd05399">
    <property type="entry name" value="NT_Rel-Spo_like"/>
    <property type="match status" value="1"/>
</dbReference>
<gene>
    <name evidence="2" type="ORF">CCZ37_17175</name>
</gene>
<accession>A0A223N2S9</accession>
<dbReference type="RefSeq" id="WP_094501695.1">
    <property type="nucleotide sequence ID" value="NZ_CAWNHI010000002.1"/>
</dbReference>
<dbReference type="GO" id="GO:0015969">
    <property type="term" value="P:guanosine tetraphosphate metabolic process"/>
    <property type="evidence" value="ECO:0007669"/>
    <property type="project" value="InterPro"/>
</dbReference>
<organism evidence="2 3">
    <name type="scientific">Vibrio qinghaiensis</name>
    <dbReference type="NCBI Taxonomy" id="2025808"/>
    <lineage>
        <taxon>Bacteria</taxon>
        <taxon>Pseudomonadati</taxon>
        <taxon>Pseudomonadota</taxon>
        <taxon>Gammaproteobacteria</taxon>
        <taxon>Vibrionales</taxon>
        <taxon>Vibrionaceae</taxon>
        <taxon>Vibrio</taxon>
    </lineage>
</organism>
<dbReference type="PANTHER" id="PTHR47837">
    <property type="entry name" value="GTP PYROPHOSPHOKINASE YJBM"/>
    <property type="match status" value="1"/>
</dbReference>
<proteinExistence type="predicted"/>
<evidence type="ECO:0000259" key="1">
    <source>
        <dbReference type="SMART" id="SM00954"/>
    </source>
</evidence>
<protein>
    <submittedName>
        <fullName evidence="2">GTP pyrophosphokinase</fullName>
    </submittedName>
</protein>
<dbReference type="Gene3D" id="3.30.460.10">
    <property type="entry name" value="Beta Polymerase, domain 2"/>
    <property type="match status" value="1"/>
</dbReference>
<evidence type="ECO:0000313" key="3">
    <source>
        <dbReference type="Proteomes" id="UP000215148"/>
    </source>
</evidence>
<sequence>MASQAYENQKVTLHYSKKSIDKAARDIRHGCKGAAREDAINKIQNYRELHAYPLMLMKNHLVRTSNRVSDEILVARRLKRLPTIINKLERPSLDGKSDNAIKFTRMQDIGGCRAIVKNLKQLKELQTLLVKSRSVHKIIHTSDYLTPKESGYGGIHLVYSCFNDAEDNHNWKKTKVEVQLRTQLQHAWATSLEIIDTLEQIELKTSIDGHPIWREFFAIAGKLVAHDEKACVLGSTEVETLEKRLHELEVTLDVERKLSNFSLGIQAATRGLKELKSPKNIGMCLVTLHSSSLSSAKFTSKNTFKLEVGFETFKLDQTPNALKELNKCEKDPDVLICVLLSAKNAKSLQKAYPNYFGSTADFRRFIRKHTQKYT</sequence>
<keyword evidence="2" id="KW-0808">Transferase</keyword>
<dbReference type="EMBL" id="CP022742">
    <property type="protein sequence ID" value="ASU24202.1"/>
    <property type="molecule type" value="Genomic_DNA"/>
</dbReference>
<dbReference type="InterPro" id="IPR043519">
    <property type="entry name" value="NT_sf"/>
</dbReference>
<dbReference type="SUPFAM" id="SSF81301">
    <property type="entry name" value="Nucleotidyltransferase"/>
    <property type="match status" value="1"/>
</dbReference>